<reference evidence="3" key="1">
    <citation type="submission" date="2019-03" db="EMBL/GenBank/DDBJ databases">
        <title>Flavobacterium sp.</title>
        <authorList>
            <person name="Kim H."/>
        </authorList>
    </citation>
    <scope>NUCLEOTIDE SEQUENCE [LARGE SCALE GENOMIC DNA]</scope>
    <source>
        <strain evidence="3">GS13</strain>
    </source>
</reference>
<accession>A0A4V1AGZ9</accession>
<organism evidence="2 3">
    <name type="scientific">Flavobacterium nackdongense</name>
    <dbReference type="NCBI Taxonomy" id="2547394"/>
    <lineage>
        <taxon>Bacteria</taxon>
        <taxon>Pseudomonadati</taxon>
        <taxon>Bacteroidota</taxon>
        <taxon>Flavobacteriia</taxon>
        <taxon>Flavobacteriales</taxon>
        <taxon>Flavobacteriaceae</taxon>
        <taxon>Flavobacterium</taxon>
    </lineage>
</organism>
<dbReference type="CDD" id="cd06433">
    <property type="entry name" value="GT_2_WfgS_like"/>
    <property type="match status" value="1"/>
</dbReference>
<dbReference type="PANTHER" id="PTHR22916">
    <property type="entry name" value="GLYCOSYLTRANSFERASE"/>
    <property type="match status" value="1"/>
</dbReference>
<evidence type="ECO:0000313" key="2">
    <source>
        <dbReference type="EMBL" id="QBN19802.1"/>
    </source>
</evidence>
<dbReference type="Gene3D" id="3.90.550.10">
    <property type="entry name" value="Spore Coat Polysaccharide Biosynthesis Protein SpsA, Chain A"/>
    <property type="match status" value="1"/>
</dbReference>
<name>A0A4V1AGZ9_9FLAO</name>
<dbReference type="OrthoDB" id="9788101at2"/>
<dbReference type="GO" id="GO:0016758">
    <property type="term" value="F:hexosyltransferase activity"/>
    <property type="evidence" value="ECO:0007669"/>
    <property type="project" value="UniProtKB-ARBA"/>
</dbReference>
<proteinExistence type="predicted"/>
<feature type="domain" description="Glycosyltransferase 2-like" evidence="1">
    <location>
        <begin position="4"/>
        <end position="144"/>
    </location>
</feature>
<dbReference type="InterPro" id="IPR029044">
    <property type="entry name" value="Nucleotide-diphossugar_trans"/>
</dbReference>
<dbReference type="SUPFAM" id="SSF53448">
    <property type="entry name" value="Nucleotide-diphospho-sugar transferases"/>
    <property type="match status" value="1"/>
</dbReference>
<dbReference type="Proteomes" id="UP000291124">
    <property type="component" value="Chromosome"/>
</dbReference>
<dbReference type="Pfam" id="PF00535">
    <property type="entry name" value="Glycos_transf_2"/>
    <property type="match status" value="1"/>
</dbReference>
<evidence type="ECO:0000313" key="3">
    <source>
        <dbReference type="Proteomes" id="UP000291124"/>
    </source>
</evidence>
<dbReference type="EMBL" id="CP037933">
    <property type="protein sequence ID" value="QBN19802.1"/>
    <property type="molecule type" value="Genomic_DNA"/>
</dbReference>
<dbReference type="KEGG" id="fnk:E1750_13655"/>
<protein>
    <submittedName>
        <fullName evidence="2">Glycosyltransferase</fullName>
    </submittedName>
</protein>
<keyword evidence="2" id="KW-0808">Transferase</keyword>
<keyword evidence="3" id="KW-1185">Reference proteome</keyword>
<sequence>MKISIITVCYNSEQHIASAIASVLSQTYNDIEYIIVDGCSTDTTLHIIKEFEPQFNGRLKWISEKDSGLYDAMNKGVKMATGEVIGLINSDDLFCDTLAIEKVMKIFSTDITLDSVYADLYYVSQTDTDKIVRRWVTGKQKPFKNGWHPAHPTFYIKKEVYDSGGYFNLDFKLAADFEIMLRFLERYHISAYYLADPLVKMRLGGETNKSLKNIYNQNIECIKAFTVNQIQVNKLLYPLYRTIPKLLQFK</sequence>
<dbReference type="InterPro" id="IPR001173">
    <property type="entry name" value="Glyco_trans_2-like"/>
</dbReference>
<evidence type="ECO:0000259" key="1">
    <source>
        <dbReference type="Pfam" id="PF00535"/>
    </source>
</evidence>
<gene>
    <name evidence="2" type="ORF">E1750_13655</name>
</gene>
<dbReference type="RefSeq" id="WP_133277318.1">
    <property type="nucleotide sequence ID" value="NZ_CP037933.1"/>
</dbReference>
<dbReference type="AlphaFoldDB" id="A0A4V1AGZ9"/>
<dbReference type="PANTHER" id="PTHR22916:SF3">
    <property type="entry name" value="UDP-GLCNAC:BETAGAL BETA-1,3-N-ACETYLGLUCOSAMINYLTRANSFERASE-LIKE PROTEIN 1"/>
    <property type="match status" value="1"/>
</dbReference>